<dbReference type="InterPro" id="IPR002300">
    <property type="entry name" value="aa-tRNA-synth_Ia"/>
</dbReference>
<dbReference type="FunFam" id="1.10.10.830:FF:000002">
    <property type="entry name" value="Isoleucine--tRNA ligase, mitochondrial"/>
    <property type="match status" value="1"/>
</dbReference>
<dbReference type="PRINTS" id="PR00984">
    <property type="entry name" value="TRNASYNTHILE"/>
</dbReference>
<keyword evidence="10" id="KW-0030">Aminoacyl-tRNA synthetase</keyword>
<dbReference type="PANTHER" id="PTHR42765">
    <property type="entry name" value="SOLEUCYL-TRNA SYNTHETASE"/>
    <property type="match status" value="1"/>
</dbReference>
<dbReference type="FunFam" id="3.40.50.620:FF:000128">
    <property type="entry name" value="Isoleucyl-tRNA synthetase 2, mitochondrial"/>
    <property type="match status" value="1"/>
</dbReference>
<name>A0AAV4C718_9GAST</name>
<dbReference type="Proteomes" id="UP000735302">
    <property type="component" value="Unassembled WGS sequence"/>
</dbReference>
<keyword evidence="8" id="KW-0067">ATP-binding</keyword>
<dbReference type="GO" id="GO:0005739">
    <property type="term" value="C:mitochondrion"/>
    <property type="evidence" value="ECO:0007669"/>
    <property type="project" value="UniProtKB-SubCell"/>
</dbReference>
<keyword evidence="5 15" id="KW-0436">Ligase</keyword>
<comment type="similarity">
    <text evidence="2">Belongs to the class-I aminoacyl-tRNA synthetase family.</text>
</comment>
<dbReference type="InterPro" id="IPR009008">
    <property type="entry name" value="Val/Leu/Ile-tRNA-synth_edit"/>
</dbReference>
<organism evidence="15 16">
    <name type="scientific">Plakobranchus ocellatus</name>
    <dbReference type="NCBI Taxonomy" id="259542"/>
    <lineage>
        <taxon>Eukaryota</taxon>
        <taxon>Metazoa</taxon>
        <taxon>Spiralia</taxon>
        <taxon>Lophotrochozoa</taxon>
        <taxon>Mollusca</taxon>
        <taxon>Gastropoda</taxon>
        <taxon>Heterobranchia</taxon>
        <taxon>Euthyneura</taxon>
        <taxon>Panpulmonata</taxon>
        <taxon>Sacoglossa</taxon>
        <taxon>Placobranchoidea</taxon>
        <taxon>Plakobranchidae</taxon>
        <taxon>Plakobranchus</taxon>
    </lineage>
</organism>
<keyword evidence="6" id="KW-0479">Metal-binding</keyword>
<dbReference type="InterPro" id="IPR009080">
    <property type="entry name" value="tRNAsynth_Ia_anticodon-bd"/>
</dbReference>
<proteinExistence type="inferred from homology"/>
<dbReference type="GO" id="GO:0000049">
    <property type="term" value="F:tRNA binding"/>
    <property type="evidence" value="ECO:0007669"/>
    <property type="project" value="InterPro"/>
</dbReference>
<dbReference type="Gene3D" id="3.40.50.620">
    <property type="entry name" value="HUPs"/>
    <property type="match status" value="2"/>
</dbReference>
<dbReference type="Pfam" id="PF00133">
    <property type="entry name" value="tRNA-synt_1"/>
    <property type="match status" value="1"/>
</dbReference>
<dbReference type="GO" id="GO:0046872">
    <property type="term" value="F:metal ion binding"/>
    <property type="evidence" value="ECO:0007669"/>
    <property type="project" value="UniProtKB-KW"/>
</dbReference>
<keyword evidence="4" id="KW-0963">Cytoplasm</keyword>
<evidence type="ECO:0000256" key="10">
    <source>
        <dbReference type="ARBA" id="ARBA00023146"/>
    </source>
</evidence>
<dbReference type="Gene3D" id="1.10.730.20">
    <property type="match status" value="1"/>
</dbReference>
<dbReference type="GO" id="GO:0002161">
    <property type="term" value="F:aminoacyl-tRNA deacylase activity"/>
    <property type="evidence" value="ECO:0007669"/>
    <property type="project" value="InterPro"/>
</dbReference>
<evidence type="ECO:0000256" key="1">
    <source>
        <dbReference type="ARBA" id="ARBA00004173"/>
    </source>
</evidence>
<accession>A0AAV4C718</accession>
<dbReference type="InterPro" id="IPR050081">
    <property type="entry name" value="Ile-tRNA_ligase"/>
</dbReference>
<evidence type="ECO:0000313" key="16">
    <source>
        <dbReference type="Proteomes" id="UP000735302"/>
    </source>
</evidence>
<evidence type="ECO:0000256" key="12">
    <source>
        <dbReference type="ARBA" id="ARBA00048359"/>
    </source>
</evidence>
<dbReference type="SUPFAM" id="SSF50677">
    <property type="entry name" value="ValRS/IleRS/LeuRS editing domain"/>
    <property type="match status" value="1"/>
</dbReference>
<dbReference type="GO" id="GO:0032543">
    <property type="term" value="P:mitochondrial translation"/>
    <property type="evidence" value="ECO:0007669"/>
    <property type="project" value="TreeGrafter"/>
</dbReference>
<dbReference type="GO" id="GO:0005524">
    <property type="term" value="F:ATP binding"/>
    <property type="evidence" value="ECO:0007669"/>
    <property type="project" value="UniProtKB-KW"/>
</dbReference>
<dbReference type="SUPFAM" id="SSF47323">
    <property type="entry name" value="Anticodon-binding domain of a subclass of class I aminoacyl-tRNA synthetases"/>
    <property type="match status" value="1"/>
</dbReference>
<dbReference type="CDD" id="cd07960">
    <property type="entry name" value="Anticodon_Ia_Ile_BEm"/>
    <property type="match status" value="1"/>
</dbReference>
<dbReference type="Gene3D" id="3.90.740.10">
    <property type="entry name" value="Valyl/Leucyl/Isoleucyl-tRNA synthetase, editing domain"/>
    <property type="match status" value="1"/>
</dbReference>
<evidence type="ECO:0000256" key="8">
    <source>
        <dbReference type="ARBA" id="ARBA00022840"/>
    </source>
</evidence>
<evidence type="ECO:0000256" key="2">
    <source>
        <dbReference type="ARBA" id="ARBA00005594"/>
    </source>
</evidence>
<dbReference type="EMBL" id="BLXT01005922">
    <property type="protein sequence ID" value="GFO27485.1"/>
    <property type="molecule type" value="Genomic_DNA"/>
</dbReference>
<evidence type="ECO:0000256" key="6">
    <source>
        <dbReference type="ARBA" id="ARBA00022723"/>
    </source>
</evidence>
<dbReference type="CDD" id="cd00818">
    <property type="entry name" value="IleRS_core"/>
    <property type="match status" value="1"/>
</dbReference>
<gene>
    <name evidence="15" type="ORF">PoB_005399000</name>
</gene>
<dbReference type="InterPro" id="IPR033708">
    <property type="entry name" value="Anticodon_Ile_BEm"/>
</dbReference>
<dbReference type="InterPro" id="IPR013155">
    <property type="entry name" value="M/V/L/I-tRNA-synth_anticd-bd"/>
</dbReference>
<dbReference type="InterPro" id="IPR014729">
    <property type="entry name" value="Rossmann-like_a/b/a_fold"/>
</dbReference>
<evidence type="ECO:0000256" key="5">
    <source>
        <dbReference type="ARBA" id="ARBA00022598"/>
    </source>
</evidence>
<dbReference type="GO" id="GO:0006428">
    <property type="term" value="P:isoleucyl-tRNA aminoacylation"/>
    <property type="evidence" value="ECO:0007669"/>
    <property type="project" value="InterPro"/>
</dbReference>
<dbReference type="Pfam" id="PF08264">
    <property type="entry name" value="Anticodon_1"/>
    <property type="match status" value="1"/>
</dbReference>
<evidence type="ECO:0000256" key="7">
    <source>
        <dbReference type="ARBA" id="ARBA00022741"/>
    </source>
</evidence>
<evidence type="ECO:0000256" key="9">
    <source>
        <dbReference type="ARBA" id="ARBA00022917"/>
    </source>
</evidence>
<dbReference type="Gene3D" id="1.10.10.830">
    <property type="entry name" value="Ile-tRNA synthetase CP2 domain-like"/>
    <property type="match status" value="1"/>
</dbReference>
<reference evidence="15 16" key="1">
    <citation type="journal article" date="2021" name="Elife">
        <title>Chloroplast acquisition without the gene transfer in kleptoplastic sea slugs, Plakobranchus ocellatus.</title>
        <authorList>
            <person name="Maeda T."/>
            <person name="Takahashi S."/>
            <person name="Yoshida T."/>
            <person name="Shimamura S."/>
            <person name="Takaki Y."/>
            <person name="Nagai Y."/>
            <person name="Toyoda A."/>
            <person name="Suzuki Y."/>
            <person name="Arimoto A."/>
            <person name="Ishii H."/>
            <person name="Satoh N."/>
            <person name="Nishiyama T."/>
            <person name="Hasebe M."/>
            <person name="Maruyama T."/>
            <person name="Minagawa J."/>
            <person name="Obokata J."/>
            <person name="Shigenobu S."/>
        </authorList>
    </citation>
    <scope>NUCLEOTIDE SEQUENCE [LARGE SCALE GENOMIC DNA]</scope>
</reference>
<protein>
    <recommendedName>
        <fullName evidence="3">isoleucine--tRNA ligase</fullName>
        <ecNumber evidence="3">6.1.1.5</ecNumber>
    </recommendedName>
    <alternativeName>
        <fullName evidence="11">Isoleucyl-tRNA synthetase</fullName>
    </alternativeName>
</protein>
<evidence type="ECO:0000256" key="11">
    <source>
        <dbReference type="ARBA" id="ARBA00032665"/>
    </source>
</evidence>
<evidence type="ECO:0000256" key="4">
    <source>
        <dbReference type="ARBA" id="ARBA00022490"/>
    </source>
</evidence>
<dbReference type="NCBIfam" id="TIGR00392">
    <property type="entry name" value="ileS"/>
    <property type="match status" value="1"/>
</dbReference>
<feature type="domain" description="Methionyl/Valyl/Leucyl/Isoleucyl-tRNA synthetase anticodon-binding" evidence="14">
    <location>
        <begin position="737"/>
        <end position="859"/>
    </location>
</feature>
<comment type="catalytic activity">
    <reaction evidence="12">
        <text>tRNA(Ile) + L-isoleucine + ATP = L-isoleucyl-tRNA(Ile) + AMP + diphosphate</text>
        <dbReference type="Rhea" id="RHEA:11060"/>
        <dbReference type="Rhea" id="RHEA-COMP:9666"/>
        <dbReference type="Rhea" id="RHEA-COMP:9695"/>
        <dbReference type="ChEBI" id="CHEBI:30616"/>
        <dbReference type="ChEBI" id="CHEBI:33019"/>
        <dbReference type="ChEBI" id="CHEBI:58045"/>
        <dbReference type="ChEBI" id="CHEBI:78442"/>
        <dbReference type="ChEBI" id="CHEBI:78528"/>
        <dbReference type="ChEBI" id="CHEBI:456215"/>
        <dbReference type="EC" id="6.1.1.5"/>
    </reaction>
</comment>
<dbReference type="PANTHER" id="PTHR42765:SF1">
    <property type="entry name" value="ISOLEUCINE--TRNA LIGASE, MITOCHONDRIAL"/>
    <property type="match status" value="1"/>
</dbReference>
<dbReference type="InterPro" id="IPR002301">
    <property type="entry name" value="Ile-tRNA-ligase"/>
</dbReference>
<dbReference type="GO" id="GO:0004822">
    <property type="term" value="F:isoleucine-tRNA ligase activity"/>
    <property type="evidence" value="ECO:0007669"/>
    <property type="project" value="UniProtKB-EC"/>
</dbReference>
<keyword evidence="7" id="KW-0547">Nucleotide-binding</keyword>
<evidence type="ECO:0000259" key="14">
    <source>
        <dbReference type="Pfam" id="PF08264"/>
    </source>
</evidence>
<dbReference type="FunFam" id="3.40.50.620:FF:000111">
    <property type="entry name" value="Mitochondrial isoleucyl-tRNA synthetase"/>
    <property type="match status" value="1"/>
</dbReference>
<dbReference type="FunFam" id="3.90.740.10:FF:000009">
    <property type="entry name" value="Isoleucyl-tRNA synthetase 2, mitochondrial"/>
    <property type="match status" value="1"/>
</dbReference>
<dbReference type="AlphaFoldDB" id="A0AAV4C718"/>
<comment type="subcellular location">
    <subcellularLocation>
        <location evidence="1">Mitochondrion</location>
    </subcellularLocation>
</comment>
<evidence type="ECO:0000256" key="3">
    <source>
        <dbReference type="ARBA" id="ARBA00013165"/>
    </source>
</evidence>
<keyword evidence="16" id="KW-1185">Reference proteome</keyword>
<feature type="domain" description="Aminoacyl-tRNA synthetase class Ia" evidence="13">
    <location>
        <begin position="81"/>
        <end position="692"/>
    </location>
</feature>
<dbReference type="SUPFAM" id="SSF52374">
    <property type="entry name" value="Nucleotidylyl transferase"/>
    <property type="match status" value="1"/>
</dbReference>
<keyword evidence="9" id="KW-0648">Protein biosynthesis</keyword>
<comment type="caution">
    <text evidence="15">The sequence shown here is derived from an EMBL/GenBank/DDBJ whole genome shotgun (WGS) entry which is preliminary data.</text>
</comment>
<evidence type="ECO:0000313" key="15">
    <source>
        <dbReference type="EMBL" id="GFO27485.1"/>
    </source>
</evidence>
<evidence type="ECO:0000259" key="13">
    <source>
        <dbReference type="Pfam" id="PF00133"/>
    </source>
</evidence>
<dbReference type="EC" id="6.1.1.5" evidence="3"/>
<sequence length="1000" mass="114118">MFVPVHFLVRKTLKFGFYPSLRIKKSTFKADKASSSKRSRSKRFTNTLNLPQTSFPLTLKHGAAANREQALQRMIGFQSVYQWQREQSWNRTFVLHDGPPYANGKTHVGHVVNKVLKDITNRYRVLKKHKVHYIPGWDCHGMPIESKAIVNAAGEYLQLSPIEIRSRAKELAEEVVKQQQKSFLRWGIMGDWSSAYKTFSQEYEATQIGVFCDIYEKGYIYRDYMPVYWSPSSQTALAEAELEYNHEHVSKSVFVKFPISTLRDKFKASLGDASQVWAVVWTTTPWTLPFNRALCYNPKLRYIFVRDTKRSDVYLCEAQFVDKLATLVDGDLKTIFSVDGFTLERSEYINPLSNEHLQFVASNHVTSGKGTGLVHAAPAHGHEDFKVASTNNLPKECHVDGRGVYVSGVTRSLLGKTIGVDADDAVLDALQPFVLKVEDYTHSYPYDWRTKKPVIIRASQQWFIDTQQLCPLAVESLQNVKITPEQSKHSMIAELYSRPYWCISRQRTWGVPIPVFYHKISGEPLICRETVQHVQDLILEHGSDCWWNLPSHELLPDSLLAQIQKGQSSDYEKGNDILDVWFDSGVSWASVLKDVGGQADVYMEGIDQFKGWFQTSLLTSLAVRGKAPYRQIVTHGFATDEAGMKMSKSLGNVIEPETIIHGGKDKEAFPSYGVDILRWWVAHSHHHQNINLGPTLLKQFSEDVFKVRKCLRHMLGNLFDFDPKVDVMPYNKLTAVDKYMLYNLYLTIKQIEEGYKSMAYNKVIQNIEKFVYSDMSMFYFNNTKDRCYCSEASGELRKASQTVHYHVTRSLVSAIAPVLPHLAEEVFQHMPGTNMESNDTDSVFKIGWITPESEWGSVKSVRDLVPVFDMRRAVADTIGLEGPVQFDIYIRSSPKLHALLKELQPERMSSTSSLCEIFQTSRVFLFDKPPKMIPEDDVIIVRGSSEVWDSSSDSTTEVDFSILVTAAQLHICERCRRYTAESYGTPCERCLGVMAQDWAT</sequence>